<dbReference type="GO" id="GO:0016121">
    <property type="term" value="P:carotene catabolic process"/>
    <property type="evidence" value="ECO:0007669"/>
    <property type="project" value="UniProtKB-UniRule"/>
</dbReference>
<accession>R7ZLH2</accession>
<name>R7ZLH2_9BACT</name>
<feature type="transmembrane region" description="Helical" evidence="1">
    <location>
        <begin position="180"/>
        <end position="205"/>
    </location>
</feature>
<evidence type="ECO:0000313" key="3">
    <source>
        <dbReference type="Proteomes" id="UP000013909"/>
    </source>
</evidence>
<evidence type="ECO:0000256" key="1">
    <source>
        <dbReference type="HAMAP-Rule" id="MF_02093"/>
    </source>
</evidence>
<dbReference type="OrthoDB" id="945227at2"/>
<keyword evidence="1" id="KW-0408">Iron</keyword>
<comment type="similarity">
    <text evidence="1">Belongs to the Brp/Blh beta-carotene diooxygenase family.</text>
</comment>
<dbReference type="Proteomes" id="UP000013909">
    <property type="component" value="Unassembled WGS sequence"/>
</dbReference>
<dbReference type="AlphaFoldDB" id="R7ZLH2"/>
<dbReference type="GO" id="GO:0005886">
    <property type="term" value="C:plasma membrane"/>
    <property type="evidence" value="ECO:0007669"/>
    <property type="project" value="UniProtKB-SubCell"/>
</dbReference>
<comment type="function">
    <text evidence="1">Catalyzes the cleavage of beta-carotene at its central double bond (15,15') to yield two molecules of all-trans-retinal.</text>
</comment>
<protein>
    <recommendedName>
        <fullName evidence="1">Probable beta-carotene 15,15'-dioxygenase</fullName>
        <ecNumber evidence="1">1.13.11.63</ecNumber>
    </recommendedName>
</protein>
<keyword evidence="3" id="KW-1185">Reference proteome</keyword>
<dbReference type="GO" id="GO:0003834">
    <property type="term" value="F:beta-carotene 15,15'-dioxygenase activity"/>
    <property type="evidence" value="ECO:0007669"/>
    <property type="project" value="UniProtKB-EC"/>
</dbReference>
<proteinExistence type="inferred from homology"/>
<dbReference type="EMBL" id="AQHR01000114">
    <property type="protein sequence ID" value="EON74933.1"/>
    <property type="molecule type" value="Genomic_DNA"/>
</dbReference>
<feature type="transmembrane region" description="Helical" evidence="1">
    <location>
        <begin position="6"/>
        <end position="22"/>
    </location>
</feature>
<dbReference type="GO" id="GO:0010436">
    <property type="term" value="F:carotenoid dioxygenase activity"/>
    <property type="evidence" value="ECO:0007669"/>
    <property type="project" value="UniProtKB-UniRule"/>
</dbReference>
<dbReference type="HAMAP" id="MF_02093">
    <property type="entry name" value="Beta_carotene_diox"/>
    <property type="match status" value="1"/>
</dbReference>
<comment type="subcellular location">
    <subcellularLocation>
        <location evidence="1">Cell membrane</location>
        <topology evidence="1">Multi-pass membrane protein</topology>
    </subcellularLocation>
</comment>
<keyword evidence="1" id="KW-0472">Membrane</keyword>
<dbReference type="Pfam" id="PF15461">
    <property type="entry name" value="BCD"/>
    <property type="match status" value="1"/>
</dbReference>
<feature type="transmembrane region" description="Helical" evidence="1">
    <location>
        <begin position="67"/>
        <end position="93"/>
    </location>
</feature>
<feature type="transmembrane region" description="Helical" evidence="1">
    <location>
        <begin position="231"/>
        <end position="255"/>
    </location>
</feature>
<organism evidence="2 3">
    <name type="scientific">Lunatimonas lonarensis</name>
    <dbReference type="NCBI Taxonomy" id="1232681"/>
    <lineage>
        <taxon>Bacteria</taxon>
        <taxon>Pseudomonadati</taxon>
        <taxon>Bacteroidota</taxon>
        <taxon>Cytophagia</taxon>
        <taxon>Cytophagales</taxon>
        <taxon>Cyclobacteriaceae</taxon>
    </lineage>
</organism>
<keyword evidence="1" id="KW-0223">Dioxygenase</keyword>
<dbReference type="GO" id="GO:0005506">
    <property type="term" value="F:iron ion binding"/>
    <property type="evidence" value="ECO:0007669"/>
    <property type="project" value="UniProtKB-UniRule"/>
</dbReference>
<keyword evidence="1" id="KW-0560">Oxidoreductase</keyword>
<dbReference type="PATRIC" id="fig|1288963.3.peg.4617"/>
<sequence length="289" mass="32915">MKNTDIWGKVVGFIIAGLYLVFFEGNQTFEWILFALVLFTVGIPHGALDHLLANPHIQRRDLTRFILKYLGIIMLYLLVWTMIPALALISFLIMSAYHFGQSHYLRERLLIGKGFCYLGTGAFYLGAILLGNFEQTESILSPIVAIGSFYDVGLLLLGTSVIAVFFILRKNKQIHYPIYLAEMLILGTLLFYLPLLVGFILYFGFWHALPSMSEEYQSLKFSLGDNRLSQFFLRMLPFTAASIIGMGIILVILYPTNTTQELTLLFFVLVSLISAPHIWYMNGFLESRH</sequence>
<feature type="transmembrane region" description="Helical" evidence="1">
    <location>
        <begin position="262"/>
        <end position="280"/>
    </location>
</feature>
<keyword evidence="1" id="KW-1003">Cell membrane</keyword>
<dbReference type="EC" id="1.13.11.63" evidence="1"/>
<evidence type="ECO:0000313" key="2">
    <source>
        <dbReference type="EMBL" id="EON74933.1"/>
    </source>
</evidence>
<reference evidence="2 3" key="1">
    <citation type="submission" date="2013-02" db="EMBL/GenBank/DDBJ databases">
        <title>A novel strain isolated from Lonar lake, Maharashtra, India.</title>
        <authorList>
            <person name="Singh A."/>
        </authorList>
    </citation>
    <scope>NUCLEOTIDE SEQUENCE [LARGE SCALE GENOMIC DNA]</scope>
    <source>
        <strain evidence="2 3">AK24</strain>
    </source>
</reference>
<feature type="transmembrane region" description="Helical" evidence="1">
    <location>
        <begin position="139"/>
        <end position="168"/>
    </location>
</feature>
<comment type="catalytic activity">
    <reaction evidence="1">
        <text>all-trans-beta-carotene + O2 = 2 all-trans-retinal</text>
        <dbReference type="Rhea" id="RHEA:32887"/>
        <dbReference type="ChEBI" id="CHEBI:15379"/>
        <dbReference type="ChEBI" id="CHEBI:17579"/>
        <dbReference type="ChEBI" id="CHEBI:17898"/>
        <dbReference type="EC" id="1.13.11.63"/>
    </reaction>
</comment>
<dbReference type="InterPro" id="IPR022270">
    <property type="entry name" value="Blh_diox"/>
</dbReference>
<feature type="transmembrane region" description="Helical" evidence="1">
    <location>
        <begin position="29"/>
        <end position="47"/>
    </location>
</feature>
<dbReference type="RefSeq" id="WP_010856738.1">
    <property type="nucleotide sequence ID" value="NZ_AQHR01000114.1"/>
</dbReference>
<feature type="transmembrane region" description="Helical" evidence="1">
    <location>
        <begin position="114"/>
        <end position="133"/>
    </location>
</feature>
<comment type="cofactor">
    <cofactor evidence="1">
        <name>Fe(2+)</name>
        <dbReference type="ChEBI" id="CHEBI:29033"/>
    </cofactor>
</comment>
<gene>
    <name evidence="2" type="ORF">ADIS_4627</name>
</gene>
<comment type="caution">
    <text evidence="2">The sequence shown here is derived from an EMBL/GenBank/DDBJ whole genome shotgun (WGS) entry which is preliminary data.</text>
</comment>
<comment type="caution">
    <text evidence="1">Lacks conserved residue(s) required for the propagation of feature annotation.</text>
</comment>
<dbReference type="STRING" id="1232681.ADIS_4627"/>
<dbReference type="NCBIfam" id="TIGR03753">
    <property type="entry name" value="blh_monoox"/>
    <property type="match status" value="1"/>
</dbReference>
<keyword evidence="1" id="KW-1133">Transmembrane helix</keyword>
<keyword evidence="1" id="KW-0812">Transmembrane</keyword>
<keyword evidence="1" id="KW-0479">Metal-binding</keyword>